<dbReference type="Gene3D" id="3.80.10.10">
    <property type="entry name" value="Ribonuclease Inhibitor"/>
    <property type="match status" value="1"/>
</dbReference>
<dbReference type="PANTHER" id="PTHR48063:SF98">
    <property type="entry name" value="LRR RECEPTOR-LIKE SERINE_THREONINE-PROTEIN KINASE FLS2"/>
    <property type="match status" value="1"/>
</dbReference>
<dbReference type="PANTHER" id="PTHR48063">
    <property type="entry name" value="LRR RECEPTOR-LIKE KINASE"/>
    <property type="match status" value="1"/>
</dbReference>
<evidence type="ECO:0000256" key="1">
    <source>
        <dbReference type="ARBA" id="ARBA00004479"/>
    </source>
</evidence>
<gene>
    <name evidence="11" type="ORF">IEQ34_014808</name>
</gene>
<keyword evidence="8" id="KW-0325">Glycoprotein</keyword>
<feature type="domain" description="Leucine-rich repeat-containing N-terminal plant-type" evidence="10">
    <location>
        <begin position="39"/>
        <end position="62"/>
    </location>
</feature>
<dbReference type="EMBL" id="JAGFBR010000013">
    <property type="protein sequence ID" value="KAH0456901.1"/>
    <property type="molecule type" value="Genomic_DNA"/>
</dbReference>
<keyword evidence="5" id="KW-0677">Repeat</keyword>
<sequence>MERVKLLLLLLLTLLFNYISVGSEENLIIGKQQRNCNIEDREALISFKKSLNDPCLLLSNWDIGPLPNSLKLLDVVAGKNKRLEPRIHLDEFRFPYVDQRRIPMGTQLDLFNELSFYGNTKLWGKPLVNTCEGDEHAIRNGGCKSHDDKDKFDLYFGMSLGYIIGLWASSRDNADPITVFSSKEMAENLTSFCFLLEQVEYLIFWHMILPSDTPKEERR</sequence>
<keyword evidence="3" id="KW-0812">Transmembrane</keyword>
<evidence type="ECO:0000256" key="6">
    <source>
        <dbReference type="ARBA" id="ARBA00022989"/>
    </source>
</evidence>
<dbReference type="GO" id="GO:0016020">
    <property type="term" value="C:membrane"/>
    <property type="evidence" value="ECO:0007669"/>
    <property type="project" value="UniProtKB-SubCell"/>
</dbReference>
<keyword evidence="2" id="KW-0433">Leucine-rich repeat</keyword>
<dbReference type="Pfam" id="PF08263">
    <property type="entry name" value="LRRNT_2"/>
    <property type="match status" value="1"/>
</dbReference>
<feature type="signal peptide" evidence="9">
    <location>
        <begin position="1"/>
        <end position="23"/>
    </location>
</feature>
<keyword evidence="6" id="KW-1133">Transmembrane helix</keyword>
<comment type="caution">
    <text evidence="11">The sequence shown here is derived from an EMBL/GenBank/DDBJ whole genome shotgun (WGS) entry which is preliminary data.</text>
</comment>
<dbReference type="InterPro" id="IPR013210">
    <property type="entry name" value="LRR_N_plant-typ"/>
</dbReference>
<evidence type="ECO:0000256" key="8">
    <source>
        <dbReference type="ARBA" id="ARBA00023180"/>
    </source>
</evidence>
<dbReference type="Proteomes" id="UP000775213">
    <property type="component" value="Unassembled WGS sequence"/>
</dbReference>
<evidence type="ECO:0000259" key="10">
    <source>
        <dbReference type="Pfam" id="PF08263"/>
    </source>
</evidence>
<evidence type="ECO:0000256" key="9">
    <source>
        <dbReference type="SAM" id="SignalP"/>
    </source>
</evidence>
<evidence type="ECO:0000256" key="3">
    <source>
        <dbReference type="ARBA" id="ARBA00022692"/>
    </source>
</evidence>
<keyword evidence="4 9" id="KW-0732">Signal</keyword>
<dbReference type="InterPro" id="IPR032675">
    <property type="entry name" value="LRR_dom_sf"/>
</dbReference>
<feature type="chain" id="PRO_5043697973" description="Leucine-rich repeat-containing N-terminal plant-type domain-containing protein" evidence="9">
    <location>
        <begin position="24"/>
        <end position="219"/>
    </location>
</feature>
<evidence type="ECO:0000313" key="11">
    <source>
        <dbReference type="EMBL" id="KAH0456901.1"/>
    </source>
</evidence>
<protein>
    <recommendedName>
        <fullName evidence="10">Leucine-rich repeat-containing N-terminal plant-type domain-containing protein</fullName>
    </recommendedName>
</protein>
<accession>A0AAV7GK57</accession>
<evidence type="ECO:0000256" key="7">
    <source>
        <dbReference type="ARBA" id="ARBA00023136"/>
    </source>
</evidence>
<evidence type="ECO:0000256" key="4">
    <source>
        <dbReference type="ARBA" id="ARBA00022729"/>
    </source>
</evidence>
<dbReference type="AlphaFoldDB" id="A0AAV7GK57"/>
<comment type="subcellular location">
    <subcellularLocation>
        <location evidence="1">Membrane</location>
        <topology evidence="1">Single-pass type I membrane protein</topology>
    </subcellularLocation>
</comment>
<organism evidence="11 12">
    <name type="scientific">Dendrobium chrysotoxum</name>
    <name type="common">Orchid</name>
    <dbReference type="NCBI Taxonomy" id="161865"/>
    <lineage>
        <taxon>Eukaryota</taxon>
        <taxon>Viridiplantae</taxon>
        <taxon>Streptophyta</taxon>
        <taxon>Embryophyta</taxon>
        <taxon>Tracheophyta</taxon>
        <taxon>Spermatophyta</taxon>
        <taxon>Magnoliopsida</taxon>
        <taxon>Liliopsida</taxon>
        <taxon>Asparagales</taxon>
        <taxon>Orchidaceae</taxon>
        <taxon>Epidendroideae</taxon>
        <taxon>Malaxideae</taxon>
        <taxon>Dendrobiinae</taxon>
        <taxon>Dendrobium</taxon>
    </lineage>
</organism>
<proteinExistence type="predicted"/>
<keyword evidence="12" id="KW-1185">Reference proteome</keyword>
<reference evidence="11 12" key="1">
    <citation type="journal article" date="2021" name="Hortic Res">
        <title>Chromosome-scale assembly of the Dendrobium chrysotoxum genome enhances the understanding of orchid evolution.</title>
        <authorList>
            <person name="Zhang Y."/>
            <person name="Zhang G.Q."/>
            <person name="Zhang D."/>
            <person name="Liu X.D."/>
            <person name="Xu X.Y."/>
            <person name="Sun W.H."/>
            <person name="Yu X."/>
            <person name="Zhu X."/>
            <person name="Wang Z.W."/>
            <person name="Zhao X."/>
            <person name="Zhong W.Y."/>
            <person name="Chen H."/>
            <person name="Yin W.L."/>
            <person name="Huang T."/>
            <person name="Niu S.C."/>
            <person name="Liu Z.J."/>
        </authorList>
    </citation>
    <scope>NUCLEOTIDE SEQUENCE [LARGE SCALE GENOMIC DNA]</scope>
    <source>
        <strain evidence="11">Lindl</strain>
    </source>
</reference>
<dbReference type="InterPro" id="IPR046956">
    <property type="entry name" value="RLP23-like"/>
</dbReference>
<keyword evidence="7" id="KW-0472">Membrane</keyword>
<name>A0AAV7GK57_DENCH</name>
<evidence type="ECO:0000256" key="2">
    <source>
        <dbReference type="ARBA" id="ARBA00022614"/>
    </source>
</evidence>
<evidence type="ECO:0000313" key="12">
    <source>
        <dbReference type="Proteomes" id="UP000775213"/>
    </source>
</evidence>
<evidence type="ECO:0000256" key="5">
    <source>
        <dbReference type="ARBA" id="ARBA00022737"/>
    </source>
</evidence>